<organism evidence="4 5">
    <name type="scientific">Plantactinospora siamensis</name>
    <dbReference type="NCBI Taxonomy" id="555372"/>
    <lineage>
        <taxon>Bacteria</taxon>
        <taxon>Bacillati</taxon>
        <taxon>Actinomycetota</taxon>
        <taxon>Actinomycetes</taxon>
        <taxon>Micromonosporales</taxon>
        <taxon>Micromonosporaceae</taxon>
        <taxon>Plantactinospora</taxon>
    </lineage>
</organism>
<comment type="caution">
    <text evidence="4">The sequence shown here is derived from an EMBL/GenBank/DDBJ whole genome shotgun (WGS) entry which is preliminary data.</text>
</comment>
<dbReference type="InterPro" id="IPR011055">
    <property type="entry name" value="Dup_hybrid_motif"/>
</dbReference>
<sequence>MHSGNPTPEPTDEARTADDGRHRSPDRPRSWVRALLVLAALAVVAGGGVALYAGGTPGTDPGVNGQIDSRAQSLDRADRSRRDPLTAPSTPSPSASVSATASPTPTATPSRKPAPKHTTRSKPKPKPKPRPAWVSPMPGAEVTSCFGDRGGVLHAGIDLAEPEGTPIHAAGAGIVVNAGADFSGYGNSVVIDHGNGYLTHYAHQSRVAVSVGQKVKAGQVIGYEGATGDATGPHLHFEVHKGELWNQIDPAPFMRQRGVNLGC</sequence>
<gene>
    <name evidence="4" type="ORF">ACFFHU_00735</name>
</gene>
<feature type="domain" description="M23ase beta-sheet core" evidence="3">
    <location>
        <begin position="154"/>
        <end position="243"/>
    </location>
</feature>
<feature type="transmembrane region" description="Helical" evidence="2">
    <location>
        <begin position="31"/>
        <end position="53"/>
    </location>
</feature>
<dbReference type="SUPFAM" id="SSF51261">
    <property type="entry name" value="Duplicated hybrid motif"/>
    <property type="match status" value="1"/>
</dbReference>
<dbReference type="Gene3D" id="2.70.70.10">
    <property type="entry name" value="Glucose Permease (Domain IIA)"/>
    <property type="match status" value="1"/>
</dbReference>
<feature type="region of interest" description="Disordered" evidence="1">
    <location>
        <begin position="1"/>
        <end position="28"/>
    </location>
</feature>
<dbReference type="InterPro" id="IPR016047">
    <property type="entry name" value="M23ase_b-sheet_dom"/>
</dbReference>
<dbReference type="EC" id="3.4.24.-" evidence="4"/>
<feature type="compositionally biased region" description="Basic and acidic residues" evidence="1">
    <location>
        <begin position="73"/>
        <end position="84"/>
    </location>
</feature>
<keyword evidence="2" id="KW-1133">Transmembrane helix</keyword>
<dbReference type="Proteomes" id="UP001589894">
    <property type="component" value="Unassembled WGS sequence"/>
</dbReference>
<dbReference type="Pfam" id="PF01551">
    <property type="entry name" value="Peptidase_M23"/>
    <property type="match status" value="1"/>
</dbReference>
<dbReference type="EMBL" id="JBHLUE010000001">
    <property type="protein sequence ID" value="MFC0562705.1"/>
    <property type="molecule type" value="Genomic_DNA"/>
</dbReference>
<keyword evidence="4" id="KW-0378">Hydrolase</keyword>
<evidence type="ECO:0000259" key="3">
    <source>
        <dbReference type="Pfam" id="PF01551"/>
    </source>
</evidence>
<proteinExistence type="predicted"/>
<protein>
    <submittedName>
        <fullName evidence="4">M23 family metallopeptidase</fullName>
        <ecNumber evidence="4">3.4.24.-</ecNumber>
    </submittedName>
</protein>
<dbReference type="InterPro" id="IPR050570">
    <property type="entry name" value="Cell_wall_metabolism_enzyme"/>
</dbReference>
<dbReference type="GO" id="GO:0016787">
    <property type="term" value="F:hydrolase activity"/>
    <property type="evidence" value="ECO:0007669"/>
    <property type="project" value="UniProtKB-KW"/>
</dbReference>
<dbReference type="RefSeq" id="WP_377334589.1">
    <property type="nucleotide sequence ID" value="NZ_JBHLUE010000001.1"/>
</dbReference>
<keyword evidence="2" id="KW-0472">Membrane</keyword>
<evidence type="ECO:0000313" key="4">
    <source>
        <dbReference type="EMBL" id="MFC0562705.1"/>
    </source>
</evidence>
<reference evidence="4 5" key="1">
    <citation type="submission" date="2024-09" db="EMBL/GenBank/DDBJ databases">
        <authorList>
            <person name="Sun Q."/>
            <person name="Mori K."/>
        </authorList>
    </citation>
    <scope>NUCLEOTIDE SEQUENCE [LARGE SCALE GENOMIC DNA]</scope>
    <source>
        <strain evidence="4 5">TBRC 2205</strain>
    </source>
</reference>
<name>A0ABV6NPL5_9ACTN</name>
<accession>A0ABV6NPL5</accession>
<keyword evidence="5" id="KW-1185">Reference proteome</keyword>
<dbReference type="CDD" id="cd12797">
    <property type="entry name" value="M23_peptidase"/>
    <property type="match status" value="1"/>
</dbReference>
<evidence type="ECO:0000256" key="1">
    <source>
        <dbReference type="SAM" id="MobiDB-lite"/>
    </source>
</evidence>
<evidence type="ECO:0000256" key="2">
    <source>
        <dbReference type="SAM" id="Phobius"/>
    </source>
</evidence>
<keyword evidence="2" id="KW-0812">Transmembrane</keyword>
<evidence type="ECO:0000313" key="5">
    <source>
        <dbReference type="Proteomes" id="UP001589894"/>
    </source>
</evidence>
<feature type="compositionally biased region" description="Basic residues" evidence="1">
    <location>
        <begin position="113"/>
        <end position="129"/>
    </location>
</feature>
<dbReference type="PANTHER" id="PTHR21666:SF270">
    <property type="entry name" value="MUREIN HYDROLASE ACTIVATOR ENVC"/>
    <property type="match status" value="1"/>
</dbReference>
<feature type="region of interest" description="Disordered" evidence="1">
    <location>
        <begin position="55"/>
        <end position="138"/>
    </location>
</feature>
<dbReference type="PANTHER" id="PTHR21666">
    <property type="entry name" value="PEPTIDASE-RELATED"/>
    <property type="match status" value="1"/>
</dbReference>
<feature type="compositionally biased region" description="Low complexity" evidence="1">
    <location>
        <begin position="85"/>
        <end position="111"/>
    </location>
</feature>
<feature type="compositionally biased region" description="Basic and acidic residues" evidence="1">
    <location>
        <begin position="12"/>
        <end position="28"/>
    </location>
</feature>